<dbReference type="STRING" id="97972.A0A2V1DMH5"/>
<evidence type="ECO:0000313" key="2">
    <source>
        <dbReference type="Proteomes" id="UP000244855"/>
    </source>
</evidence>
<dbReference type="GO" id="GO:0016757">
    <property type="term" value="F:glycosyltransferase activity"/>
    <property type="evidence" value="ECO:0007669"/>
    <property type="project" value="InterPro"/>
</dbReference>
<dbReference type="AlphaFoldDB" id="A0A2V1DMH5"/>
<dbReference type="InterPro" id="IPR029044">
    <property type="entry name" value="Nucleotide-diphossugar_trans"/>
</dbReference>
<gene>
    <name evidence="1" type="ORF">DM02DRAFT_483251</name>
</gene>
<dbReference type="InterPro" id="IPR050587">
    <property type="entry name" value="GNT1/Glycosyltrans_8"/>
</dbReference>
<feature type="non-terminal residue" evidence="1">
    <location>
        <position position="1"/>
    </location>
</feature>
<protein>
    <submittedName>
        <fullName evidence="1">Glycosyltransferase family 8 protein</fullName>
    </submittedName>
</protein>
<organism evidence="1 2">
    <name type="scientific">Periconia macrospinosa</name>
    <dbReference type="NCBI Taxonomy" id="97972"/>
    <lineage>
        <taxon>Eukaryota</taxon>
        <taxon>Fungi</taxon>
        <taxon>Dikarya</taxon>
        <taxon>Ascomycota</taxon>
        <taxon>Pezizomycotina</taxon>
        <taxon>Dothideomycetes</taxon>
        <taxon>Pleosporomycetidae</taxon>
        <taxon>Pleosporales</taxon>
        <taxon>Massarineae</taxon>
        <taxon>Periconiaceae</taxon>
        <taxon>Periconia</taxon>
    </lineage>
</organism>
<accession>A0A2V1DMH5</accession>
<name>A0A2V1DMH5_9PLEO</name>
<dbReference type="PANTHER" id="PTHR11183">
    <property type="entry name" value="GLYCOGENIN SUBFAMILY MEMBER"/>
    <property type="match status" value="1"/>
</dbReference>
<dbReference type="Pfam" id="PF01501">
    <property type="entry name" value="Glyco_transf_8"/>
    <property type="match status" value="1"/>
</dbReference>
<dbReference type="OrthoDB" id="2014201at2759"/>
<dbReference type="InterPro" id="IPR002495">
    <property type="entry name" value="Glyco_trans_8"/>
</dbReference>
<reference evidence="1 2" key="1">
    <citation type="journal article" date="2018" name="Sci. Rep.">
        <title>Comparative genomics provides insights into the lifestyle and reveals functional heterogeneity of dark septate endophytic fungi.</title>
        <authorList>
            <person name="Knapp D.G."/>
            <person name="Nemeth J.B."/>
            <person name="Barry K."/>
            <person name="Hainaut M."/>
            <person name="Henrissat B."/>
            <person name="Johnson J."/>
            <person name="Kuo A."/>
            <person name="Lim J.H.P."/>
            <person name="Lipzen A."/>
            <person name="Nolan M."/>
            <person name="Ohm R.A."/>
            <person name="Tamas L."/>
            <person name="Grigoriev I.V."/>
            <person name="Spatafora J.W."/>
            <person name="Nagy L.G."/>
            <person name="Kovacs G.M."/>
        </authorList>
    </citation>
    <scope>NUCLEOTIDE SEQUENCE [LARGE SCALE GENOMIC DNA]</scope>
    <source>
        <strain evidence="1 2">DSE2036</strain>
    </source>
</reference>
<keyword evidence="1" id="KW-0808">Transferase</keyword>
<feature type="non-terminal residue" evidence="1">
    <location>
        <position position="287"/>
    </location>
</feature>
<dbReference type="Gene3D" id="3.90.550.10">
    <property type="entry name" value="Spore Coat Polysaccharide Biosynthesis Protein SpsA, Chain A"/>
    <property type="match status" value="1"/>
</dbReference>
<proteinExistence type="predicted"/>
<dbReference type="Proteomes" id="UP000244855">
    <property type="component" value="Unassembled WGS sequence"/>
</dbReference>
<dbReference type="SUPFAM" id="SSF53448">
    <property type="entry name" value="Nucleotide-diphospho-sugar transferases"/>
    <property type="match status" value="1"/>
</dbReference>
<sequence length="287" mass="33731">EKLAIVTFLSGTLDKNDDWETDEYFQATRLLAWQLIHSNSTKIRRPNLDFYVAVTPSVSQSRRDRLEQDGAKLWPVDFLYAEWLHDTRHEMRWDDLMGKLRVWQMVEYSRVLLLDGDIILLEPLDDVFDDPGAQFRRTDRSEPPLLPDEYVLGGTHETIGPNHVFPPTFENNGLQKYGYFNAGFFLLAPNLQLFEYYMRLMNTKDGFDAEFMEQNLLNRIHSWQGPLPWTLIDVKWNMVAVNDGDLDAGVKSMHQKWFKDPTSGSRRVRDIGMRARWEMQGWYDAMD</sequence>
<evidence type="ECO:0000313" key="1">
    <source>
        <dbReference type="EMBL" id="PVH98459.1"/>
    </source>
</evidence>
<dbReference type="EMBL" id="KZ805413">
    <property type="protein sequence ID" value="PVH98459.1"/>
    <property type="molecule type" value="Genomic_DNA"/>
</dbReference>
<keyword evidence="2" id="KW-1185">Reference proteome</keyword>